<evidence type="ECO:0000256" key="1">
    <source>
        <dbReference type="SAM" id="MobiDB-lite"/>
    </source>
</evidence>
<sequence length="96" mass="11065">MKRIPTQYSQVEKNQVRLQMGRRKRSKMSNFVTITSKFKGTNEESSLLNFLHNLFQYFGLDSSPPWNNWDTVHDCLGFNGGNGSFNKGSSENKDKN</sequence>
<dbReference type="EnsemblPlants" id="MELO3C034211.2.1">
    <property type="protein sequence ID" value="MELO3C034211.2.1"/>
    <property type="gene ID" value="MELO3C034211.2"/>
</dbReference>
<evidence type="ECO:0000313" key="2">
    <source>
        <dbReference type="EnsemblPlants" id="MELO3C034211.2.1"/>
    </source>
</evidence>
<feature type="compositionally biased region" description="Polar residues" evidence="1">
    <location>
        <begin position="1"/>
        <end position="17"/>
    </location>
</feature>
<organism evidence="2">
    <name type="scientific">Cucumis melo</name>
    <name type="common">Muskmelon</name>
    <dbReference type="NCBI Taxonomy" id="3656"/>
    <lineage>
        <taxon>Eukaryota</taxon>
        <taxon>Viridiplantae</taxon>
        <taxon>Streptophyta</taxon>
        <taxon>Embryophyta</taxon>
        <taxon>Tracheophyta</taxon>
        <taxon>Spermatophyta</taxon>
        <taxon>Magnoliopsida</taxon>
        <taxon>eudicotyledons</taxon>
        <taxon>Gunneridae</taxon>
        <taxon>Pentapetalae</taxon>
        <taxon>rosids</taxon>
        <taxon>fabids</taxon>
        <taxon>Cucurbitales</taxon>
        <taxon>Cucurbitaceae</taxon>
        <taxon>Benincaseae</taxon>
        <taxon>Cucumis</taxon>
    </lineage>
</organism>
<protein>
    <submittedName>
        <fullName evidence="2">Uncharacterized protein</fullName>
    </submittedName>
</protein>
<proteinExistence type="predicted"/>
<name>A0A9I9EIG0_CUCME</name>
<accession>A0A9I9EIG0</accession>
<dbReference type="AlphaFoldDB" id="A0A9I9EIG0"/>
<feature type="region of interest" description="Disordered" evidence="1">
    <location>
        <begin position="1"/>
        <end position="22"/>
    </location>
</feature>
<dbReference type="Gramene" id="MELO3C034211.2.1">
    <property type="protein sequence ID" value="MELO3C034211.2.1"/>
    <property type="gene ID" value="MELO3C034211.2"/>
</dbReference>
<reference evidence="2" key="1">
    <citation type="submission" date="2023-03" db="UniProtKB">
        <authorList>
            <consortium name="EnsemblPlants"/>
        </authorList>
    </citation>
    <scope>IDENTIFICATION</scope>
</reference>